<feature type="region of interest" description="Disordered" evidence="4">
    <location>
        <begin position="1"/>
        <end position="29"/>
    </location>
</feature>
<evidence type="ECO:0000259" key="5">
    <source>
        <dbReference type="PROSITE" id="PS51858"/>
    </source>
</evidence>
<evidence type="ECO:0000256" key="2">
    <source>
        <dbReference type="ARBA" id="ARBA00022670"/>
    </source>
</evidence>
<dbReference type="InterPro" id="IPR008580">
    <property type="entry name" value="PPPDE_dom"/>
</dbReference>
<name>A0A1Q9DC21_SYMMI</name>
<keyword evidence="2" id="KW-0645">Protease</keyword>
<dbReference type="PROSITE" id="PS51858">
    <property type="entry name" value="PPPDE"/>
    <property type="match status" value="1"/>
</dbReference>
<dbReference type="AlphaFoldDB" id="A0A1Q9DC21"/>
<dbReference type="PANTHER" id="PTHR12378">
    <property type="entry name" value="DESUMOYLATING ISOPEPTIDASE"/>
    <property type="match status" value="1"/>
</dbReference>
<keyword evidence="3" id="KW-0378">Hydrolase</keyword>
<feature type="compositionally biased region" description="Polar residues" evidence="4">
    <location>
        <begin position="17"/>
        <end position="29"/>
    </location>
</feature>
<keyword evidence="7" id="KW-1185">Reference proteome</keyword>
<dbReference type="OrthoDB" id="21221at2759"/>
<proteinExistence type="inferred from homology"/>
<dbReference type="InterPro" id="IPR042266">
    <property type="entry name" value="PPPDE_sf"/>
</dbReference>
<gene>
    <name evidence="6" type="ORF">AK812_SmicGene25390</name>
</gene>
<dbReference type="Pfam" id="PF05903">
    <property type="entry name" value="Peptidase_C97"/>
    <property type="match status" value="1"/>
</dbReference>
<feature type="domain" description="PPPDE" evidence="5">
    <location>
        <begin position="32"/>
        <end position="157"/>
    </location>
</feature>
<sequence length="578" mass="62612">MGGQQSAAKDAAGQQPGDATSSSHGKGRAANNQVQLAVSPLGGVPGATAYHSSVIVNGDEYFFSDAGISFGSGLQSHKNPQNPDSKPEVFDMGMSPYTGTQMKSALERFFISGTYDLLRKNCNSFSDCALFYLLHKRLDKKYRAMEKLDRALLVDMDGYSSKKRAEDGICRLSLDAPHRLQQRSISASKLESMKHEAEMAKEWGKQVKAELHLQQGNAKALQKDTLASRSWGGPKYRHVPPQDGQSADYQKSMRKMQSLASEISTKQASVDKAMQEDYRMVRNTRADTSVHSLAAWLEKYGKPSRQPEQQERFRTTPFKQRRIPFLGISEAKTLRLGAGIWSQRSETDLLGTYNFRSVLVGRNWSIVEHSVRRDNQSQTHGSMENLRQRFSTLVVFDAEGASAMGIVQAASGGQYQPNPKAEGFDVEKVCDEIDPDKVWKTPGQATGGATVSSAEAMRAARLAKLGGPGAGPGPGPAPTGGYAEGQPGGAQPPPSSAGPSWRNATGVASDWKASMKAWAAWLLFFPFLKLTAAAADGITSQGPRIRLSWECTLPVWAPAAKISGQVPAVPKAMAIARG</sequence>
<dbReference type="EMBL" id="LSRX01000607">
    <property type="protein sequence ID" value="OLP92764.1"/>
    <property type="molecule type" value="Genomic_DNA"/>
</dbReference>
<dbReference type="GO" id="GO:0008233">
    <property type="term" value="F:peptidase activity"/>
    <property type="evidence" value="ECO:0007669"/>
    <property type="project" value="UniProtKB-KW"/>
</dbReference>
<evidence type="ECO:0000256" key="4">
    <source>
        <dbReference type="SAM" id="MobiDB-lite"/>
    </source>
</evidence>
<evidence type="ECO:0000313" key="6">
    <source>
        <dbReference type="EMBL" id="OLP92764.1"/>
    </source>
</evidence>
<protein>
    <recommendedName>
        <fullName evidence="5">PPPDE domain-containing protein</fullName>
    </recommendedName>
</protein>
<dbReference type="SMART" id="SM01179">
    <property type="entry name" value="DUF862"/>
    <property type="match status" value="1"/>
</dbReference>
<feature type="region of interest" description="Disordered" evidence="4">
    <location>
        <begin position="464"/>
        <end position="503"/>
    </location>
</feature>
<reference evidence="6 7" key="1">
    <citation type="submission" date="2016-02" db="EMBL/GenBank/DDBJ databases">
        <title>Genome analysis of coral dinoflagellate symbionts highlights evolutionary adaptations to a symbiotic lifestyle.</title>
        <authorList>
            <person name="Aranda M."/>
            <person name="Li Y."/>
            <person name="Liew Y.J."/>
            <person name="Baumgarten S."/>
            <person name="Simakov O."/>
            <person name="Wilson M."/>
            <person name="Piel J."/>
            <person name="Ashoor H."/>
            <person name="Bougouffa S."/>
            <person name="Bajic V.B."/>
            <person name="Ryu T."/>
            <person name="Ravasi T."/>
            <person name="Bayer T."/>
            <person name="Micklem G."/>
            <person name="Kim H."/>
            <person name="Bhak J."/>
            <person name="Lajeunesse T.C."/>
            <person name="Voolstra C.R."/>
        </authorList>
    </citation>
    <scope>NUCLEOTIDE SEQUENCE [LARGE SCALE GENOMIC DNA]</scope>
    <source>
        <strain evidence="6 7">CCMP2467</strain>
    </source>
</reference>
<comment type="caution">
    <text evidence="6">The sequence shown here is derived from an EMBL/GenBank/DDBJ whole genome shotgun (WGS) entry which is preliminary data.</text>
</comment>
<organism evidence="6 7">
    <name type="scientific">Symbiodinium microadriaticum</name>
    <name type="common">Dinoflagellate</name>
    <name type="synonym">Zooxanthella microadriatica</name>
    <dbReference type="NCBI Taxonomy" id="2951"/>
    <lineage>
        <taxon>Eukaryota</taxon>
        <taxon>Sar</taxon>
        <taxon>Alveolata</taxon>
        <taxon>Dinophyceae</taxon>
        <taxon>Suessiales</taxon>
        <taxon>Symbiodiniaceae</taxon>
        <taxon>Symbiodinium</taxon>
    </lineage>
</organism>
<dbReference type="Proteomes" id="UP000186817">
    <property type="component" value="Unassembled WGS sequence"/>
</dbReference>
<comment type="similarity">
    <text evidence="1">Belongs to the DeSI family.</text>
</comment>
<evidence type="ECO:0000256" key="3">
    <source>
        <dbReference type="ARBA" id="ARBA00022801"/>
    </source>
</evidence>
<evidence type="ECO:0000256" key="1">
    <source>
        <dbReference type="ARBA" id="ARBA00008140"/>
    </source>
</evidence>
<dbReference type="GO" id="GO:0006508">
    <property type="term" value="P:proteolysis"/>
    <property type="evidence" value="ECO:0007669"/>
    <property type="project" value="UniProtKB-KW"/>
</dbReference>
<dbReference type="Gene3D" id="3.90.1720.30">
    <property type="entry name" value="PPPDE domains"/>
    <property type="match status" value="1"/>
</dbReference>
<accession>A0A1Q9DC21</accession>
<dbReference type="GO" id="GO:0070646">
    <property type="term" value="P:protein modification by small protein removal"/>
    <property type="evidence" value="ECO:0007669"/>
    <property type="project" value="TreeGrafter"/>
</dbReference>
<evidence type="ECO:0000313" key="7">
    <source>
        <dbReference type="Proteomes" id="UP000186817"/>
    </source>
</evidence>